<keyword evidence="8" id="KW-1185">Reference proteome</keyword>
<dbReference type="Proteomes" id="UP001165289">
    <property type="component" value="Unassembled WGS sequence"/>
</dbReference>
<dbReference type="Gene3D" id="1.10.238.10">
    <property type="entry name" value="EF-hand"/>
    <property type="match status" value="3"/>
</dbReference>
<dbReference type="SUPFAM" id="SSF47473">
    <property type="entry name" value="EF-hand"/>
    <property type="match status" value="2"/>
</dbReference>
<proteinExistence type="predicted"/>
<name>A0AAV7KT66_9METZ</name>
<feature type="chain" id="PRO_5043653123" description="EF-hand domain-containing protein" evidence="5">
    <location>
        <begin position="22"/>
        <end position="290"/>
    </location>
</feature>
<protein>
    <recommendedName>
        <fullName evidence="6">EF-hand domain-containing protein</fullName>
    </recommendedName>
</protein>
<organism evidence="7 8">
    <name type="scientific">Oopsacas minuta</name>
    <dbReference type="NCBI Taxonomy" id="111878"/>
    <lineage>
        <taxon>Eukaryota</taxon>
        <taxon>Metazoa</taxon>
        <taxon>Porifera</taxon>
        <taxon>Hexactinellida</taxon>
        <taxon>Hexasterophora</taxon>
        <taxon>Lyssacinosida</taxon>
        <taxon>Leucopsacidae</taxon>
        <taxon>Oopsacas</taxon>
    </lineage>
</organism>
<evidence type="ECO:0000256" key="2">
    <source>
        <dbReference type="ARBA" id="ARBA00022737"/>
    </source>
</evidence>
<dbReference type="PANTHER" id="PTHR10827:SF98">
    <property type="entry name" value="45 KDA CALCIUM-BINDING PROTEIN"/>
    <property type="match status" value="1"/>
</dbReference>
<feature type="signal peptide" evidence="5">
    <location>
        <begin position="1"/>
        <end position="21"/>
    </location>
</feature>
<evidence type="ECO:0000256" key="1">
    <source>
        <dbReference type="ARBA" id="ARBA00022723"/>
    </source>
</evidence>
<sequence>MTPRWFLLNSCLILFTYTLVAHKPGRSSNMQAHLQEHKMLLNRLFKKIDTNNDNFLDKAELLRVANHMDTLQLQDNVEHEFDSLDHNMDDLISIDECIHNHFDRKLTEEDAERILNGKYTKSETEFWIQRTIGKFRQADQDKDGYLSHNELKYYLHPEAYIEMKELLINETLQDHDKNANGLIEIEEFNSRGPESSLFDESVRPPNSADGIDMFNGPLDKDGDGTLDREEIWKWISMLESKYHLQEVEHMLSQVDDNRDGKISFEEVKKHDYKIMDSPITGHGRLYKDEL</sequence>
<accession>A0AAV7KT66</accession>
<feature type="domain" description="EF-hand" evidence="6">
    <location>
        <begin position="36"/>
        <end position="71"/>
    </location>
</feature>
<feature type="region of interest" description="Disordered" evidence="4">
    <location>
        <begin position="193"/>
        <end position="220"/>
    </location>
</feature>
<dbReference type="PANTHER" id="PTHR10827">
    <property type="entry name" value="RETICULOCALBIN"/>
    <property type="match status" value="1"/>
</dbReference>
<dbReference type="InterPro" id="IPR018247">
    <property type="entry name" value="EF_Hand_1_Ca_BS"/>
</dbReference>
<dbReference type="PROSITE" id="PS50222">
    <property type="entry name" value="EF_HAND_2"/>
    <property type="match status" value="4"/>
</dbReference>
<keyword evidence="3" id="KW-0106">Calcium</keyword>
<dbReference type="InterPro" id="IPR002048">
    <property type="entry name" value="EF_hand_dom"/>
</dbReference>
<dbReference type="Pfam" id="PF13499">
    <property type="entry name" value="EF-hand_7"/>
    <property type="match status" value="3"/>
</dbReference>
<gene>
    <name evidence="7" type="ORF">LOD99_9601</name>
</gene>
<dbReference type="GO" id="GO:0005509">
    <property type="term" value="F:calcium ion binding"/>
    <property type="evidence" value="ECO:0007669"/>
    <property type="project" value="InterPro"/>
</dbReference>
<dbReference type="InterPro" id="IPR011992">
    <property type="entry name" value="EF-hand-dom_pair"/>
</dbReference>
<evidence type="ECO:0000256" key="3">
    <source>
        <dbReference type="ARBA" id="ARBA00022837"/>
    </source>
</evidence>
<evidence type="ECO:0000313" key="8">
    <source>
        <dbReference type="Proteomes" id="UP001165289"/>
    </source>
</evidence>
<feature type="domain" description="EF-hand" evidence="6">
    <location>
        <begin position="218"/>
        <end position="241"/>
    </location>
</feature>
<dbReference type="EMBL" id="JAKMXF010000001">
    <property type="protein sequence ID" value="KAI6662014.1"/>
    <property type="molecule type" value="Genomic_DNA"/>
</dbReference>
<dbReference type="AlphaFoldDB" id="A0AAV7KT66"/>
<reference evidence="7 8" key="1">
    <citation type="journal article" date="2023" name="BMC Biol.">
        <title>The compact genome of the sponge Oopsacas minuta (Hexactinellida) is lacking key metazoan core genes.</title>
        <authorList>
            <person name="Santini S."/>
            <person name="Schenkelaars Q."/>
            <person name="Jourda C."/>
            <person name="Duchesne M."/>
            <person name="Belahbib H."/>
            <person name="Rocher C."/>
            <person name="Selva M."/>
            <person name="Riesgo A."/>
            <person name="Vervoort M."/>
            <person name="Leys S.P."/>
            <person name="Kodjabachian L."/>
            <person name="Le Bivic A."/>
            <person name="Borchiellini C."/>
            <person name="Claverie J.M."/>
            <person name="Renard E."/>
        </authorList>
    </citation>
    <scope>NUCLEOTIDE SEQUENCE [LARGE SCALE GENOMIC DNA]</scope>
    <source>
        <strain evidence="7">SPO-2</strain>
    </source>
</reference>
<dbReference type="SMART" id="SM00054">
    <property type="entry name" value="EFh"/>
    <property type="match status" value="5"/>
</dbReference>
<keyword evidence="1" id="KW-0479">Metal-binding</keyword>
<evidence type="ECO:0000259" key="6">
    <source>
        <dbReference type="PROSITE" id="PS50222"/>
    </source>
</evidence>
<evidence type="ECO:0000256" key="5">
    <source>
        <dbReference type="SAM" id="SignalP"/>
    </source>
</evidence>
<evidence type="ECO:0000256" key="4">
    <source>
        <dbReference type="SAM" id="MobiDB-lite"/>
    </source>
</evidence>
<feature type="domain" description="EF-hand" evidence="6">
    <location>
        <begin position="135"/>
        <end position="161"/>
    </location>
</feature>
<evidence type="ECO:0000313" key="7">
    <source>
        <dbReference type="EMBL" id="KAI6662014.1"/>
    </source>
</evidence>
<keyword evidence="5" id="KW-0732">Signal</keyword>
<dbReference type="PROSITE" id="PS00018">
    <property type="entry name" value="EF_HAND_1"/>
    <property type="match status" value="5"/>
</dbReference>
<comment type="caution">
    <text evidence="7">The sequence shown here is derived from an EMBL/GenBank/DDBJ whole genome shotgun (WGS) entry which is preliminary data.</text>
</comment>
<keyword evidence="2" id="KW-0677">Repeat</keyword>
<feature type="domain" description="EF-hand" evidence="6">
    <location>
        <begin position="242"/>
        <end position="277"/>
    </location>
</feature>